<sequence>MENNEAQEMSTASPSTSISKDCIISPHSEVGFLFLKSTPITLTIENPKHSLNFSQQWIDVDVQNEESDENQSENVKDAMSTNSLDCPRCNLVLSSNNGNHLEFTPHSLCTFTGMMKDVKCCPHHSQKAKKNETRSDASILLGTILSCKNRDYVRIEKFQMLIDAMENHSEEEKKQEDDIDHMEYITVNASLVITVSLPHLEKVSKMYHEKSQQLDSFEHYDEYLSMRSTGFETYGQLLFSLIRTDWEWLDKAMERLVAVNQGRMNRPDPNEVIEQKRIFPPQMTLEAMYKRIRGASGNLVSDYSTLMLDNTESRQLAGKLTLPEDVLHDNIAPFLRAKSLNSLRSTCRYLHHILKSCVPGLMLRLFPHQIRSLEWMRRREEHQYSEDDTMMSKPNNVSTDEILCGDQFRSVTAGTIVSIVPRHDRKRNIFWHINCWTGVASLDYKSECIRDVAKCRKVARGGLLCDDPGLGKTITVLSLILQTLGERTNSDDLHKVSDDMIIEAYWREALVGYTRQQQLQDIILRLRKIDLQGTFYYPVRSVLTEEEWKTYRSIVHQPICMEDVISKITKDAYDGKDGLDVFISDVNLIFSNAVLYNPQDSCIHQEAKKLQNAFQTILETFKMQQMKAALASAKRSTLSLGSLVKESRKIEVLKNLLPTGGTLLVVPATLLGHWEEQIKKYVNFSYLSKREPLIYRHKTKSNYNRTIPFLETSDKKKFEHLCHVEKSHFPFLFIDDCTDKLPKESMLSQFTIVLTTVKRFSREWKHGSFEQELDNENAKSGRTSRSYRSFNYNEFNERSRTRPCSLLRINWLRLVVDEGHSMGAKGQSTNAIDFASWVPADRRWLMTGTPTPQTLRNTGIGNLFGLFRFLQHDFLCTSKWGEERCKFFTKGTKEGRLSTFYNLMHLLNLAMVRHTKKDVTNLHRPILKRTQTNMSRHETQTYNTLVSAVQTNLIATSMEGKTSGEQDSLLYTANRKHAQQVLNNIRLSCCGTRQVVPTLTTANWNETVDMMKEHLADDPNQETKLTLVQDFLLRLVSEQLSSCMSCGIEMQTLFLLPCACTICTECITSRTTSCPACNKDFDIDDFQRLQPGIDFNWKFNIEEAQRKRNQERSLASALARTRENGDTDRGNNADRVVNNQPANQNVVNNPQNNAGNVQVRRGGHVCIFPEEFTDGRCLLCKKEHYDCFMLERDNCEICHAPAEDCPKEETKPYYIVNKLCQLWGEYKNRGLGLNGEEKRPLKVLIFSQFRSICNAVADKVIRKFGHRCVAEYWNSTREADLMRFRTSKECFCMILPKEGAVGLNLTFCTHIFFLDEILDKSLESQVVSRAYRMGATEPVFVEQLIAKHSIEELIVNLNKKSNIHEDLYSETCKSNVVSELYPDETYLIQDNGKSNKKHNQQAFLLSNVKLIRPSARVGKKRHNVNMPKNRKKKVRFG</sequence>
<dbReference type="EMBL" id="BLLK01000062">
    <property type="protein sequence ID" value="GFH58929.1"/>
    <property type="molecule type" value="Genomic_DNA"/>
</dbReference>
<evidence type="ECO:0000259" key="8">
    <source>
        <dbReference type="PROSITE" id="PS50014"/>
    </source>
</evidence>
<dbReference type="GO" id="GO:0005524">
    <property type="term" value="F:ATP binding"/>
    <property type="evidence" value="ECO:0007669"/>
    <property type="project" value="UniProtKB-KW"/>
</dbReference>
<evidence type="ECO:0000313" key="12">
    <source>
        <dbReference type="Proteomes" id="UP001054902"/>
    </source>
</evidence>
<dbReference type="Gene3D" id="3.40.50.10810">
    <property type="entry name" value="Tandem AAA-ATPase domain"/>
    <property type="match status" value="2"/>
</dbReference>
<accession>A0AAD3D6V8</accession>
<keyword evidence="6" id="KW-0862">Zinc</keyword>
<evidence type="ECO:0000256" key="5">
    <source>
        <dbReference type="PROSITE-ProRule" id="PRU00035"/>
    </source>
</evidence>
<dbReference type="GO" id="GO:0016787">
    <property type="term" value="F:hydrolase activity"/>
    <property type="evidence" value="ECO:0007669"/>
    <property type="project" value="UniProtKB-KW"/>
</dbReference>
<dbReference type="Gene3D" id="3.40.50.300">
    <property type="entry name" value="P-loop containing nucleotide triphosphate hydrolases"/>
    <property type="match status" value="1"/>
</dbReference>
<dbReference type="InterPro" id="IPR001841">
    <property type="entry name" value="Znf_RING"/>
</dbReference>
<evidence type="ECO:0000256" key="6">
    <source>
        <dbReference type="PROSITE-ProRule" id="PRU00175"/>
    </source>
</evidence>
<feature type="region of interest" description="Disordered" evidence="7">
    <location>
        <begin position="1119"/>
        <end position="1153"/>
    </location>
</feature>
<keyword evidence="4 5" id="KW-0103">Bromodomain</keyword>
<protein>
    <submittedName>
        <fullName evidence="11">Uncharacterized protein</fullName>
    </submittedName>
</protein>
<dbReference type="InterPro" id="IPR014001">
    <property type="entry name" value="Helicase_ATP-bd"/>
</dbReference>
<dbReference type="PROSITE" id="PS51194">
    <property type="entry name" value="HELICASE_CTER"/>
    <property type="match status" value="1"/>
</dbReference>
<dbReference type="SMART" id="SM00487">
    <property type="entry name" value="DEXDc"/>
    <property type="match status" value="1"/>
</dbReference>
<keyword evidence="3" id="KW-0067">ATP-binding</keyword>
<evidence type="ECO:0000313" key="11">
    <source>
        <dbReference type="EMBL" id="GFH58929.1"/>
    </source>
</evidence>
<keyword evidence="1" id="KW-0547">Nucleotide-binding</keyword>
<feature type="compositionally biased region" description="Basic and acidic residues" evidence="7">
    <location>
        <begin position="1120"/>
        <end position="1132"/>
    </location>
</feature>
<dbReference type="CDD" id="cd18793">
    <property type="entry name" value="SF2_C_SNF"/>
    <property type="match status" value="1"/>
</dbReference>
<feature type="domain" description="Helicase C-terminal" evidence="10">
    <location>
        <begin position="1218"/>
        <end position="1388"/>
    </location>
</feature>
<dbReference type="PANTHER" id="PTHR45626:SF14">
    <property type="entry name" value="ATP-DEPENDENT DNA HELICASE (EUROFUNG)"/>
    <property type="match status" value="1"/>
</dbReference>
<keyword evidence="12" id="KW-1185">Reference proteome</keyword>
<dbReference type="InterPro" id="IPR038718">
    <property type="entry name" value="SNF2-like_sf"/>
</dbReference>
<evidence type="ECO:0000259" key="9">
    <source>
        <dbReference type="PROSITE" id="PS50089"/>
    </source>
</evidence>
<name>A0AAD3D6V8_9STRA</name>
<dbReference type="Pfam" id="PF00176">
    <property type="entry name" value="SNF2-rel_dom"/>
    <property type="match status" value="1"/>
</dbReference>
<dbReference type="Pfam" id="PF00439">
    <property type="entry name" value="Bromodomain"/>
    <property type="match status" value="1"/>
</dbReference>
<dbReference type="CDD" id="cd04369">
    <property type="entry name" value="Bromodomain"/>
    <property type="match status" value="1"/>
</dbReference>
<dbReference type="InterPro" id="IPR036427">
    <property type="entry name" value="Bromodomain-like_sf"/>
</dbReference>
<dbReference type="InterPro" id="IPR049730">
    <property type="entry name" value="SNF2/RAD54-like_C"/>
</dbReference>
<evidence type="ECO:0000256" key="2">
    <source>
        <dbReference type="ARBA" id="ARBA00022801"/>
    </source>
</evidence>
<evidence type="ECO:0000256" key="3">
    <source>
        <dbReference type="ARBA" id="ARBA00022840"/>
    </source>
</evidence>
<feature type="domain" description="RING-type" evidence="9">
    <location>
        <begin position="1043"/>
        <end position="1078"/>
    </location>
</feature>
<dbReference type="SUPFAM" id="SSF57850">
    <property type="entry name" value="RING/U-box"/>
    <property type="match status" value="1"/>
</dbReference>
<dbReference type="SUPFAM" id="SSF47370">
    <property type="entry name" value="Bromodomain"/>
    <property type="match status" value="1"/>
</dbReference>
<dbReference type="Pfam" id="PF00271">
    <property type="entry name" value="Helicase_C"/>
    <property type="match status" value="1"/>
</dbReference>
<feature type="domain" description="Bromo" evidence="8">
    <location>
        <begin position="527"/>
        <end position="604"/>
    </location>
</feature>
<dbReference type="Proteomes" id="UP001054902">
    <property type="component" value="Unassembled WGS sequence"/>
</dbReference>
<dbReference type="Gene3D" id="1.20.920.10">
    <property type="entry name" value="Bromodomain-like"/>
    <property type="match status" value="1"/>
</dbReference>
<reference evidence="11 12" key="1">
    <citation type="journal article" date="2021" name="Sci. Rep.">
        <title>The genome of the diatom Chaetoceros tenuissimus carries an ancient integrated fragment of an extant virus.</title>
        <authorList>
            <person name="Hongo Y."/>
            <person name="Kimura K."/>
            <person name="Takaki Y."/>
            <person name="Yoshida Y."/>
            <person name="Baba S."/>
            <person name="Kobayashi G."/>
            <person name="Nagasaki K."/>
            <person name="Hano T."/>
            <person name="Tomaru Y."/>
        </authorList>
    </citation>
    <scope>NUCLEOTIDE SEQUENCE [LARGE SCALE GENOMIC DNA]</scope>
    <source>
        <strain evidence="11 12">NIES-3715</strain>
    </source>
</reference>
<evidence type="ECO:0000256" key="4">
    <source>
        <dbReference type="ARBA" id="ARBA00023117"/>
    </source>
</evidence>
<evidence type="ECO:0000256" key="7">
    <source>
        <dbReference type="SAM" id="MobiDB-lite"/>
    </source>
</evidence>
<dbReference type="SMART" id="SM00297">
    <property type="entry name" value="BROMO"/>
    <property type="match status" value="1"/>
</dbReference>
<dbReference type="PROSITE" id="PS50014">
    <property type="entry name" value="BROMODOMAIN_2"/>
    <property type="match status" value="1"/>
</dbReference>
<dbReference type="GO" id="GO:0008270">
    <property type="term" value="F:zinc ion binding"/>
    <property type="evidence" value="ECO:0007669"/>
    <property type="project" value="UniProtKB-KW"/>
</dbReference>
<keyword evidence="6" id="KW-0863">Zinc-finger</keyword>
<dbReference type="GO" id="GO:0008094">
    <property type="term" value="F:ATP-dependent activity, acting on DNA"/>
    <property type="evidence" value="ECO:0007669"/>
    <property type="project" value="TreeGrafter"/>
</dbReference>
<comment type="caution">
    <text evidence="11">The sequence shown here is derived from an EMBL/GenBank/DDBJ whole genome shotgun (WGS) entry which is preliminary data.</text>
</comment>
<evidence type="ECO:0000256" key="1">
    <source>
        <dbReference type="ARBA" id="ARBA00022741"/>
    </source>
</evidence>
<dbReference type="InterPro" id="IPR027417">
    <property type="entry name" value="P-loop_NTPase"/>
</dbReference>
<dbReference type="InterPro" id="IPR000330">
    <property type="entry name" value="SNF2_N"/>
</dbReference>
<dbReference type="InterPro" id="IPR050628">
    <property type="entry name" value="SNF2_RAD54_helicase_TF"/>
</dbReference>
<dbReference type="GO" id="GO:0005634">
    <property type="term" value="C:nucleus"/>
    <property type="evidence" value="ECO:0007669"/>
    <property type="project" value="TreeGrafter"/>
</dbReference>
<evidence type="ECO:0000259" key="10">
    <source>
        <dbReference type="PROSITE" id="PS51194"/>
    </source>
</evidence>
<dbReference type="GO" id="GO:0006281">
    <property type="term" value="P:DNA repair"/>
    <property type="evidence" value="ECO:0007669"/>
    <property type="project" value="TreeGrafter"/>
</dbReference>
<dbReference type="InterPro" id="IPR001650">
    <property type="entry name" value="Helicase_C-like"/>
</dbReference>
<gene>
    <name evidence="11" type="ORF">CTEN210_15405</name>
</gene>
<dbReference type="PROSITE" id="PS50089">
    <property type="entry name" value="ZF_RING_2"/>
    <property type="match status" value="1"/>
</dbReference>
<dbReference type="InterPro" id="IPR001487">
    <property type="entry name" value="Bromodomain"/>
</dbReference>
<proteinExistence type="predicted"/>
<keyword evidence="2" id="KW-0378">Hydrolase</keyword>
<dbReference type="SUPFAM" id="SSF52540">
    <property type="entry name" value="P-loop containing nucleoside triphosphate hydrolases"/>
    <property type="match status" value="2"/>
</dbReference>
<organism evidence="11 12">
    <name type="scientific">Chaetoceros tenuissimus</name>
    <dbReference type="NCBI Taxonomy" id="426638"/>
    <lineage>
        <taxon>Eukaryota</taxon>
        <taxon>Sar</taxon>
        <taxon>Stramenopiles</taxon>
        <taxon>Ochrophyta</taxon>
        <taxon>Bacillariophyta</taxon>
        <taxon>Coscinodiscophyceae</taxon>
        <taxon>Chaetocerotophycidae</taxon>
        <taxon>Chaetocerotales</taxon>
        <taxon>Chaetocerotaceae</taxon>
        <taxon>Chaetoceros</taxon>
    </lineage>
</organism>
<feature type="compositionally biased region" description="Low complexity" evidence="7">
    <location>
        <begin position="1136"/>
        <end position="1153"/>
    </location>
</feature>
<dbReference type="PANTHER" id="PTHR45626">
    <property type="entry name" value="TRANSCRIPTION TERMINATION FACTOR 2-RELATED"/>
    <property type="match status" value="1"/>
</dbReference>
<keyword evidence="6" id="KW-0479">Metal-binding</keyword>